<dbReference type="PROSITE" id="PS51915">
    <property type="entry name" value="ZAD"/>
    <property type="match status" value="1"/>
</dbReference>
<evidence type="ECO:0000256" key="9">
    <source>
        <dbReference type="ARBA" id="ARBA00023125"/>
    </source>
</evidence>
<dbReference type="AlphaFoldDB" id="A0AAD9RD05"/>
<dbReference type="SUPFAM" id="SSF57667">
    <property type="entry name" value="beta-beta-alpha zinc fingers"/>
    <property type="match status" value="6"/>
</dbReference>
<keyword evidence="2" id="KW-1017">Isopeptide bond</keyword>
<evidence type="ECO:0000256" key="1">
    <source>
        <dbReference type="ARBA" id="ARBA00004123"/>
    </source>
</evidence>
<dbReference type="PROSITE" id="PS00028">
    <property type="entry name" value="ZINC_FINGER_C2H2_1"/>
    <property type="match status" value="12"/>
</dbReference>
<evidence type="ECO:0000256" key="4">
    <source>
        <dbReference type="ARBA" id="ARBA00022737"/>
    </source>
</evidence>
<feature type="domain" description="C2H2-type" evidence="14">
    <location>
        <begin position="402"/>
        <end position="424"/>
    </location>
</feature>
<feature type="domain" description="C2H2-type" evidence="14">
    <location>
        <begin position="487"/>
        <end position="514"/>
    </location>
</feature>
<evidence type="ECO:0000256" key="3">
    <source>
        <dbReference type="ARBA" id="ARBA00022723"/>
    </source>
</evidence>
<feature type="domain" description="C2H2-type" evidence="14">
    <location>
        <begin position="459"/>
        <end position="486"/>
    </location>
</feature>
<gene>
    <name evidence="16" type="ORF">KPH14_003592</name>
</gene>
<comment type="caution">
    <text evidence="16">The sequence shown here is derived from an EMBL/GenBank/DDBJ whole genome shotgun (WGS) entry which is preliminary data.</text>
</comment>
<evidence type="ECO:0000313" key="16">
    <source>
        <dbReference type="EMBL" id="KAK2577497.1"/>
    </source>
</evidence>
<dbReference type="GO" id="GO:0005634">
    <property type="term" value="C:nucleus"/>
    <property type="evidence" value="ECO:0007669"/>
    <property type="project" value="UniProtKB-SubCell"/>
</dbReference>
<feature type="domain" description="ZAD" evidence="15">
    <location>
        <begin position="75"/>
        <end position="157"/>
    </location>
</feature>
<evidence type="ECO:0000313" key="17">
    <source>
        <dbReference type="Proteomes" id="UP001258017"/>
    </source>
</evidence>
<dbReference type="FunFam" id="3.30.160.60:FF:000624">
    <property type="entry name" value="zinc finger protein 697"/>
    <property type="match status" value="2"/>
</dbReference>
<dbReference type="GO" id="GO:0040029">
    <property type="term" value="P:epigenetic regulation of gene expression"/>
    <property type="evidence" value="ECO:0007669"/>
    <property type="project" value="UniProtKB-ARBA"/>
</dbReference>
<dbReference type="Gene3D" id="3.30.160.60">
    <property type="entry name" value="Classic Zinc Finger"/>
    <property type="match status" value="11"/>
</dbReference>
<reference evidence="16" key="1">
    <citation type="submission" date="2021-08" db="EMBL/GenBank/DDBJ databases">
        <authorList>
            <person name="Misof B."/>
            <person name="Oliver O."/>
            <person name="Podsiadlowski L."/>
            <person name="Donath A."/>
            <person name="Peters R."/>
            <person name="Mayer C."/>
            <person name="Rust J."/>
            <person name="Gunkel S."/>
            <person name="Lesny P."/>
            <person name="Martin S."/>
            <person name="Oeyen J.P."/>
            <person name="Petersen M."/>
            <person name="Panagiotis P."/>
            <person name="Wilbrandt J."/>
            <person name="Tanja T."/>
        </authorList>
    </citation>
    <scope>NUCLEOTIDE SEQUENCE</scope>
    <source>
        <strain evidence="16">GBR_01_08_01A</strain>
        <tissue evidence="16">Thorax + abdomen</tissue>
    </source>
</reference>
<evidence type="ECO:0000256" key="7">
    <source>
        <dbReference type="ARBA" id="ARBA00022843"/>
    </source>
</evidence>
<dbReference type="PROSITE" id="PS50157">
    <property type="entry name" value="ZINC_FINGER_C2H2_2"/>
    <property type="match status" value="12"/>
</dbReference>
<feature type="binding site" evidence="13">
    <location>
        <position position="77"/>
    </location>
    <ligand>
        <name>Zn(2+)</name>
        <dbReference type="ChEBI" id="CHEBI:29105"/>
    </ligand>
</feature>
<dbReference type="InterPro" id="IPR050826">
    <property type="entry name" value="Krueppel_C2H2_ZnFinger"/>
</dbReference>
<evidence type="ECO:0000259" key="14">
    <source>
        <dbReference type="PROSITE" id="PS50157"/>
    </source>
</evidence>
<evidence type="ECO:0000256" key="10">
    <source>
        <dbReference type="ARBA" id="ARBA00023163"/>
    </source>
</evidence>
<dbReference type="FunFam" id="3.30.160.60:FF:000646">
    <property type="entry name" value="Myeloid zinc finger 1"/>
    <property type="match status" value="1"/>
</dbReference>
<organism evidence="16 17">
    <name type="scientific">Odynerus spinipes</name>
    <dbReference type="NCBI Taxonomy" id="1348599"/>
    <lineage>
        <taxon>Eukaryota</taxon>
        <taxon>Metazoa</taxon>
        <taxon>Ecdysozoa</taxon>
        <taxon>Arthropoda</taxon>
        <taxon>Hexapoda</taxon>
        <taxon>Insecta</taxon>
        <taxon>Pterygota</taxon>
        <taxon>Neoptera</taxon>
        <taxon>Endopterygota</taxon>
        <taxon>Hymenoptera</taxon>
        <taxon>Apocrita</taxon>
        <taxon>Aculeata</taxon>
        <taxon>Vespoidea</taxon>
        <taxon>Vespidae</taxon>
        <taxon>Eumeninae</taxon>
        <taxon>Odynerus</taxon>
    </lineage>
</organism>
<dbReference type="PANTHER" id="PTHR24377">
    <property type="entry name" value="IP01015P-RELATED"/>
    <property type="match status" value="1"/>
</dbReference>
<dbReference type="GO" id="GO:0008270">
    <property type="term" value="F:zinc ion binding"/>
    <property type="evidence" value="ECO:0007669"/>
    <property type="project" value="UniProtKB-UniRule"/>
</dbReference>
<reference evidence="16" key="2">
    <citation type="journal article" date="2023" name="Commun. Biol.">
        <title>Intrasexual cuticular hydrocarbon dimorphism in a wasp sheds light on hydrocarbon biosynthesis genes in Hymenoptera.</title>
        <authorList>
            <person name="Moris V.C."/>
            <person name="Podsiadlowski L."/>
            <person name="Martin S."/>
            <person name="Oeyen J.P."/>
            <person name="Donath A."/>
            <person name="Petersen M."/>
            <person name="Wilbrandt J."/>
            <person name="Misof B."/>
            <person name="Liedtke D."/>
            <person name="Thamm M."/>
            <person name="Scheiner R."/>
            <person name="Schmitt T."/>
            <person name="Niehuis O."/>
        </authorList>
    </citation>
    <scope>NUCLEOTIDE SEQUENCE</scope>
    <source>
        <strain evidence="16">GBR_01_08_01A</strain>
    </source>
</reference>
<protein>
    <submittedName>
        <fullName evidence="16">Uncharacterized protein</fullName>
    </submittedName>
</protein>
<dbReference type="InterPro" id="IPR013087">
    <property type="entry name" value="Znf_C2H2_type"/>
</dbReference>
<keyword evidence="10" id="KW-0804">Transcription</keyword>
<feature type="domain" description="C2H2-type" evidence="14">
    <location>
        <begin position="315"/>
        <end position="342"/>
    </location>
</feature>
<dbReference type="FunFam" id="3.30.160.60:FF:000202">
    <property type="entry name" value="Zinc finger protein 574"/>
    <property type="match status" value="1"/>
</dbReference>
<name>A0AAD9RD05_9HYME</name>
<keyword evidence="6 13" id="KW-0862">Zinc</keyword>
<feature type="domain" description="C2H2-type" evidence="14">
    <location>
        <begin position="629"/>
        <end position="658"/>
    </location>
</feature>
<evidence type="ECO:0000256" key="11">
    <source>
        <dbReference type="ARBA" id="ARBA00023242"/>
    </source>
</evidence>
<evidence type="ECO:0000256" key="6">
    <source>
        <dbReference type="ARBA" id="ARBA00022833"/>
    </source>
</evidence>
<comment type="subcellular location">
    <subcellularLocation>
        <location evidence="1">Nucleus</location>
    </subcellularLocation>
</comment>
<accession>A0AAD9RD05</accession>
<dbReference type="SMART" id="SM00355">
    <property type="entry name" value="ZnF_C2H2"/>
    <property type="match status" value="13"/>
</dbReference>
<evidence type="ECO:0000256" key="2">
    <source>
        <dbReference type="ARBA" id="ARBA00022499"/>
    </source>
</evidence>
<feature type="domain" description="C2H2-type" evidence="14">
    <location>
        <begin position="601"/>
        <end position="628"/>
    </location>
</feature>
<sequence>MQTYLKLDQFFIQYGRYVSYGFCRGHLTHGCRISRRKWRWHQDFSASSFATNRLKRETKISTIRKMTADFEKDVTHCLICNSKVGVSTRSSIRIFNETSITASERPLVDTICTVLETDINEESAHSLVICKKCYKLFNEVDELESRLLEIKQELYNNYQKTITKISDISKNEEEYNDHDYVNNIENQTVEIEMKDNKENHESLCDEEISDPADYKENDREFEVIQEIMEERDETEESENILVKVEPSSELKNENEKRKLKKTKSNVKDEASQGQIVIRDGVVYTCLLCTDEEEKTVADAKTIIAHMKNIHDTRLYICDICGDDFKKRNELSLHLDEHVAKEEGDFQCEICNRIFSNLRLFRIHKRIHYPQVKSWPCETCGKRYSSRNLLEEHINTHTGVRPYVCETCGKDFASKYTYKAHIKTHQIRPRPFECSQCNKTFLSQQNLNQHERTHNGAKDYVCHQCGKAFGSPHNLEVHNIVHTGYKPYICRMCGKAFARKAEIRDHERTHTGEKPYQCEFCGATFSQRSNLQSHKRATHYNDKRYKCDDCGKGFKRRRLLDYHIKAAHTGERPYKCEICTATFVYPEHFKKHMRIHTGEKPYLCEVCGKAFNSRDNRNAHRFIHSDKKPYECLVCGMGFMRKPLLYAHMQTQGHLNDTIVVNQPRLTTEDDQVITIPDGNVELLMDDAENNQLQETELYVTELKDHVIIQHQDENQIYNEESVLNIPAEENVVGEEVDQITVDQQINFAERDTMECKNEDTDQVEEVYSYNDSEEGETVVPNPAEYKEIVEEDKNGVRLVQIRFPASVSEEV</sequence>
<keyword evidence="9" id="KW-0238">DNA-binding</keyword>
<keyword evidence="4" id="KW-0677">Repeat</keyword>
<proteinExistence type="predicted"/>
<evidence type="ECO:0000256" key="12">
    <source>
        <dbReference type="PROSITE-ProRule" id="PRU00042"/>
    </source>
</evidence>
<dbReference type="Pfam" id="PF00096">
    <property type="entry name" value="zf-C2H2"/>
    <property type="match status" value="9"/>
</dbReference>
<dbReference type="InterPro" id="IPR012934">
    <property type="entry name" value="Znf_AD"/>
</dbReference>
<feature type="domain" description="C2H2-type" evidence="14">
    <location>
        <begin position="515"/>
        <end position="543"/>
    </location>
</feature>
<dbReference type="Proteomes" id="UP001258017">
    <property type="component" value="Unassembled WGS sequence"/>
</dbReference>
<feature type="binding site" evidence="13">
    <location>
        <position position="80"/>
    </location>
    <ligand>
        <name>Zn(2+)</name>
        <dbReference type="ChEBI" id="CHEBI:29105"/>
    </ligand>
</feature>
<dbReference type="Pfam" id="PF13912">
    <property type="entry name" value="zf-C2H2_6"/>
    <property type="match status" value="1"/>
</dbReference>
<feature type="domain" description="C2H2-type" evidence="14">
    <location>
        <begin position="573"/>
        <end position="600"/>
    </location>
</feature>
<dbReference type="FunFam" id="3.30.160.60:FF:000690">
    <property type="entry name" value="Zinc finger protein 354C"/>
    <property type="match status" value="1"/>
</dbReference>
<feature type="domain" description="C2H2-type" evidence="14">
    <location>
        <begin position="345"/>
        <end position="372"/>
    </location>
</feature>
<feature type="binding site" evidence="13">
    <location>
        <position position="133"/>
    </location>
    <ligand>
        <name>Zn(2+)</name>
        <dbReference type="ChEBI" id="CHEBI:29105"/>
    </ligand>
</feature>
<dbReference type="FunFam" id="3.30.160.60:FF:000176">
    <property type="entry name" value="zinc finger protein 70"/>
    <property type="match status" value="1"/>
</dbReference>
<dbReference type="GO" id="GO:0043565">
    <property type="term" value="F:sequence-specific DNA binding"/>
    <property type="evidence" value="ECO:0007669"/>
    <property type="project" value="UniProtKB-ARBA"/>
</dbReference>
<dbReference type="InterPro" id="IPR036236">
    <property type="entry name" value="Znf_C2H2_sf"/>
</dbReference>
<dbReference type="GO" id="GO:0032502">
    <property type="term" value="P:developmental process"/>
    <property type="evidence" value="ECO:0007669"/>
    <property type="project" value="UniProtKB-ARBA"/>
</dbReference>
<keyword evidence="8" id="KW-0805">Transcription regulation</keyword>
<dbReference type="EMBL" id="JAIFRP010004357">
    <property type="protein sequence ID" value="KAK2577497.1"/>
    <property type="molecule type" value="Genomic_DNA"/>
</dbReference>
<keyword evidence="3 13" id="KW-0479">Metal-binding</keyword>
<dbReference type="FunFam" id="3.30.160.60:FF:001498">
    <property type="entry name" value="Zinc finger protein 404"/>
    <property type="match status" value="1"/>
</dbReference>
<evidence type="ECO:0000256" key="13">
    <source>
        <dbReference type="PROSITE-ProRule" id="PRU01263"/>
    </source>
</evidence>
<feature type="domain" description="C2H2-type" evidence="14">
    <location>
        <begin position="374"/>
        <end position="401"/>
    </location>
</feature>
<evidence type="ECO:0000259" key="15">
    <source>
        <dbReference type="PROSITE" id="PS51915"/>
    </source>
</evidence>
<evidence type="ECO:0000256" key="5">
    <source>
        <dbReference type="ARBA" id="ARBA00022771"/>
    </source>
</evidence>
<feature type="domain" description="C2H2-type" evidence="14">
    <location>
        <begin position="431"/>
        <end position="458"/>
    </location>
</feature>
<keyword evidence="7" id="KW-0832">Ubl conjugation</keyword>
<keyword evidence="5 12" id="KW-0863">Zinc-finger</keyword>
<feature type="binding site" evidence="13">
    <location>
        <position position="130"/>
    </location>
    <ligand>
        <name>Zn(2+)</name>
        <dbReference type="ChEBI" id="CHEBI:29105"/>
    </ligand>
</feature>
<keyword evidence="17" id="KW-1185">Reference proteome</keyword>
<feature type="domain" description="C2H2-type" evidence="14">
    <location>
        <begin position="544"/>
        <end position="572"/>
    </location>
</feature>
<dbReference type="GO" id="GO:0000785">
    <property type="term" value="C:chromatin"/>
    <property type="evidence" value="ECO:0007669"/>
    <property type="project" value="UniProtKB-ARBA"/>
</dbReference>
<evidence type="ECO:0000256" key="8">
    <source>
        <dbReference type="ARBA" id="ARBA00023015"/>
    </source>
</evidence>
<dbReference type="GO" id="GO:0003682">
    <property type="term" value="F:chromatin binding"/>
    <property type="evidence" value="ECO:0007669"/>
    <property type="project" value="UniProtKB-ARBA"/>
</dbReference>
<keyword evidence="11" id="KW-0539">Nucleus</keyword>